<feature type="chain" id="PRO_5046807166" description="Sensor domain-containing protein" evidence="1">
    <location>
        <begin position="30"/>
        <end position="213"/>
    </location>
</feature>
<comment type="caution">
    <text evidence="2">The sequence shown here is derived from an EMBL/GenBank/DDBJ whole genome shotgun (WGS) entry which is preliminary data.</text>
</comment>
<evidence type="ECO:0000313" key="3">
    <source>
        <dbReference type="Proteomes" id="UP001499882"/>
    </source>
</evidence>
<evidence type="ECO:0008006" key="4">
    <source>
        <dbReference type="Google" id="ProtNLM"/>
    </source>
</evidence>
<evidence type="ECO:0000256" key="1">
    <source>
        <dbReference type="SAM" id="SignalP"/>
    </source>
</evidence>
<keyword evidence="3" id="KW-1185">Reference proteome</keyword>
<reference evidence="3" key="1">
    <citation type="journal article" date="2019" name="Int. J. Syst. Evol. Microbiol.">
        <title>The Global Catalogue of Microorganisms (GCM) 10K type strain sequencing project: providing services to taxonomists for standard genome sequencing and annotation.</title>
        <authorList>
            <consortium name="The Broad Institute Genomics Platform"/>
            <consortium name="The Broad Institute Genome Sequencing Center for Infectious Disease"/>
            <person name="Wu L."/>
            <person name="Ma J."/>
        </authorList>
    </citation>
    <scope>NUCLEOTIDE SEQUENCE [LARGE SCALE GENOMIC DNA]</scope>
    <source>
        <strain evidence="3">JCM 18532</strain>
    </source>
</reference>
<sequence length="213" mass="22901">MTHRWLTRALVAVAVPALVAPTVASTATAVPKPPAVPTLAAVAKIYPHLEGGSIDVSRVSKIRMPEKSCKRGSVIKGATGQEAMYAPDIESMEDVKEFEVTGQEPMVSVTTQVFRSARVASQYLRATLTEGQDCEELVGDEGQMKKIRFKLGSERWGFQVRTAIKKDPLIGNVLFFRTGAKIVGVMSMSMTGKTAPSIPKTIAVARLALKTVG</sequence>
<dbReference type="Proteomes" id="UP001499882">
    <property type="component" value="Unassembled WGS sequence"/>
</dbReference>
<feature type="signal peptide" evidence="1">
    <location>
        <begin position="1"/>
        <end position="29"/>
    </location>
</feature>
<evidence type="ECO:0000313" key="2">
    <source>
        <dbReference type="EMBL" id="GAA4736319.1"/>
    </source>
</evidence>
<dbReference type="RefSeq" id="WP_345526640.1">
    <property type="nucleotide sequence ID" value="NZ_BAABKN010000013.1"/>
</dbReference>
<keyword evidence="1" id="KW-0732">Signal</keyword>
<protein>
    <recommendedName>
        <fullName evidence="4">Sensor domain-containing protein</fullName>
    </recommendedName>
</protein>
<gene>
    <name evidence="2" type="ORF">GCM10023350_20200</name>
</gene>
<organism evidence="2 3">
    <name type="scientific">Nocardioides endophyticus</name>
    <dbReference type="NCBI Taxonomy" id="1353775"/>
    <lineage>
        <taxon>Bacteria</taxon>
        <taxon>Bacillati</taxon>
        <taxon>Actinomycetota</taxon>
        <taxon>Actinomycetes</taxon>
        <taxon>Propionibacteriales</taxon>
        <taxon>Nocardioidaceae</taxon>
        <taxon>Nocardioides</taxon>
    </lineage>
</organism>
<dbReference type="EMBL" id="BAABKN010000013">
    <property type="protein sequence ID" value="GAA4736319.1"/>
    <property type="molecule type" value="Genomic_DNA"/>
</dbReference>
<proteinExistence type="predicted"/>
<accession>A0ABP8YSG8</accession>
<name>A0ABP8YSG8_9ACTN</name>